<sequence length="157" mass="17850">MSCAIIAHLLVGIQLPFYDEAQKFMDMESGHYESAIVEAINYGFSGKDVILTFIPNGYKVFAPERYDFGFSFVSYLIALGFNLVLLKWNHNNFSLIFVAFVLIQPVIALVMDLPSSLFIFKKVAELLNTDFIQSDGRYVIAAINIVVITLLYIKKYR</sequence>
<organism evidence="2 3">
    <name type="scientific">Vibrio anguillarum</name>
    <name type="common">Listonella anguillarum</name>
    <dbReference type="NCBI Taxonomy" id="55601"/>
    <lineage>
        <taxon>Bacteria</taxon>
        <taxon>Pseudomonadati</taxon>
        <taxon>Pseudomonadota</taxon>
        <taxon>Gammaproteobacteria</taxon>
        <taxon>Vibrionales</taxon>
        <taxon>Vibrionaceae</taxon>
        <taxon>Vibrio</taxon>
    </lineage>
</organism>
<accession>A0ABD4KU05</accession>
<evidence type="ECO:0000256" key="1">
    <source>
        <dbReference type="SAM" id="Phobius"/>
    </source>
</evidence>
<feature type="transmembrane region" description="Helical" evidence="1">
    <location>
        <begin position="136"/>
        <end position="153"/>
    </location>
</feature>
<evidence type="ECO:0000313" key="2">
    <source>
        <dbReference type="EMBL" id="MBF4274910.1"/>
    </source>
</evidence>
<comment type="caution">
    <text evidence="2">The sequence shown here is derived from an EMBL/GenBank/DDBJ whole genome shotgun (WGS) entry which is preliminary data.</text>
</comment>
<reference evidence="2 3" key="1">
    <citation type="journal article" date="2021" name="PeerJ">
        <title>Analysis of 44 Vibrio anguillarum genomes reveals high genetic diversity.</title>
        <authorList>
            <person name="Hansen M.J."/>
            <person name="Dalsgaard I."/>
        </authorList>
    </citation>
    <scope>NUCLEOTIDE SEQUENCE [LARGE SCALE GENOMIC DNA]</scope>
    <source>
        <strain evidence="2 3">17-16730-2A</strain>
    </source>
</reference>
<protein>
    <submittedName>
        <fullName evidence="2">Uncharacterized protein</fullName>
    </submittedName>
</protein>
<dbReference type="AlphaFoldDB" id="A0ABD4KU05"/>
<feature type="transmembrane region" description="Helical" evidence="1">
    <location>
        <begin position="68"/>
        <end position="86"/>
    </location>
</feature>
<keyword evidence="1" id="KW-1133">Transmembrane helix</keyword>
<keyword evidence="1" id="KW-0812">Transmembrane</keyword>
<gene>
    <name evidence="2" type="ORF">EAY07_23470</name>
</gene>
<dbReference type="EMBL" id="RDOM01000673">
    <property type="protein sequence ID" value="MBF4274910.1"/>
    <property type="molecule type" value="Genomic_DNA"/>
</dbReference>
<evidence type="ECO:0000313" key="3">
    <source>
        <dbReference type="Proteomes" id="UP000722957"/>
    </source>
</evidence>
<feature type="non-terminal residue" evidence="2">
    <location>
        <position position="157"/>
    </location>
</feature>
<proteinExistence type="predicted"/>
<feature type="transmembrane region" description="Helical" evidence="1">
    <location>
        <begin position="93"/>
        <end position="111"/>
    </location>
</feature>
<keyword evidence="1" id="KW-0472">Membrane</keyword>
<dbReference type="Proteomes" id="UP000722957">
    <property type="component" value="Unassembled WGS sequence"/>
</dbReference>
<name>A0ABD4KU05_VIBAN</name>